<evidence type="ECO:0000313" key="2">
    <source>
        <dbReference type="EMBL" id="QSQ24841.1"/>
    </source>
</evidence>
<dbReference type="EMBL" id="CP071090">
    <property type="protein sequence ID" value="QSQ24841.1"/>
    <property type="molecule type" value="Genomic_DNA"/>
</dbReference>
<dbReference type="Proteomes" id="UP000662747">
    <property type="component" value="Chromosome"/>
</dbReference>
<protein>
    <submittedName>
        <fullName evidence="2">Uncharacterized protein</fullName>
    </submittedName>
</protein>
<accession>A0ABX7P309</accession>
<name>A0ABX7P309_9BACT</name>
<feature type="region of interest" description="Disordered" evidence="1">
    <location>
        <begin position="1"/>
        <end position="23"/>
    </location>
</feature>
<sequence length="447" mass="47636">MTSCARREDAAPTAAPDELPPGYVRLRSGQVVPEALAAHVLPAPQGVEASLRLRQERAGLATTAPACTCSRDELEGLLAALAEEREACIAAERAQAYAEGRAAGLRDALAEALAARGTGAAPTVHVPVEVAPAPSAKPVTENERDASHGSVTASVMQRDAVTLPVTLEGGRGEESAAARKRRLAALRAKKYRENQKNSAADDAREGVTLREAVTHHASRVTLPERDAGERDAAPAALSVHAPMSPVVRSARPAWMEEAPLGPEKLFFAWCQKERRRVFPQALPEQPPAGWGTWYIEALAAVGGDEERLRAAWRAYLGEDWARSRRPVCPARAFCAPEVWRRHVPGQDVPAEGALPSTPSSPAAARRRAALEVGRGEEPPRVACAAGCGRTSCTQVWGQPVCPACYGRLEDELKPPHWRGETVTAWILAQQARHAGAEPAEQLPGGAA</sequence>
<organism evidence="2 3">
    <name type="scientific">Pyxidicoccus parkwayensis</name>
    <dbReference type="NCBI Taxonomy" id="2813578"/>
    <lineage>
        <taxon>Bacteria</taxon>
        <taxon>Pseudomonadati</taxon>
        <taxon>Myxococcota</taxon>
        <taxon>Myxococcia</taxon>
        <taxon>Myxococcales</taxon>
        <taxon>Cystobacterineae</taxon>
        <taxon>Myxococcaceae</taxon>
        <taxon>Pyxidicoccus</taxon>
    </lineage>
</organism>
<gene>
    <name evidence="2" type="ORF">JY651_07840</name>
</gene>
<reference evidence="2 3" key="1">
    <citation type="submission" date="2021-02" db="EMBL/GenBank/DDBJ databases">
        <title>De Novo genome assembly of isolated myxobacteria.</title>
        <authorList>
            <person name="Stevens D.C."/>
        </authorList>
    </citation>
    <scope>NUCLEOTIDE SEQUENCE [LARGE SCALE GENOMIC DNA]</scope>
    <source>
        <strain evidence="3">SCPEA02</strain>
    </source>
</reference>
<keyword evidence="3" id="KW-1185">Reference proteome</keyword>
<evidence type="ECO:0000313" key="3">
    <source>
        <dbReference type="Proteomes" id="UP000662747"/>
    </source>
</evidence>
<proteinExistence type="predicted"/>
<dbReference type="RefSeq" id="WP_206726402.1">
    <property type="nucleotide sequence ID" value="NZ_CP071090.1"/>
</dbReference>
<evidence type="ECO:0000256" key="1">
    <source>
        <dbReference type="SAM" id="MobiDB-lite"/>
    </source>
</evidence>
<feature type="compositionally biased region" description="Basic and acidic residues" evidence="1">
    <location>
        <begin position="1"/>
        <end position="10"/>
    </location>
</feature>